<feature type="transmembrane region" description="Helical" evidence="1">
    <location>
        <begin position="12"/>
        <end position="33"/>
    </location>
</feature>
<reference evidence="3" key="1">
    <citation type="submission" date="2017-04" db="EMBL/GenBank/DDBJ databases">
        <authorList>
            <person name="Afonso C.L."/>
            <person name="Miller P.J."/>
            <person name="Scott M.A."/>
            <person name="Spackman E."/>
            <person name="Goraichik I."/>
            <person name="Dimitrov K.M."/>
            <person name="Suarez D.L."/>
            <person name="Swayne D.E."/>
        </authorList>
    </citation>
    <scope>NUCLEOTIDE SEQUENCE [LARGE SCALE GENOMIC DNA]</scope>
    <source>
        <strain evidence="3">VDS</strain>
    </source>
</reference>
<dbReference type="STRING" id="1610489.SAMN06295981_2412"/>
<keyword evidence="4" id="KW-1185">Reference proteome</keyword>
<dbReference type="EMBL" id="FXAR01000011">
    <property type="protein sequence ID" value="SMG38376.1"/>
    <property type="molecule type" value="Genomic_DNA"/>
</dbReference>
<feature type="transmembrane region" description="Helical" evidence="1">
    <location>
        <begin position="66"/>
        <end position="91"/>
    </location>
</feature>
<evidence type="ECO:0000313" key="2">
    <source>
        <dbReference type="EMBL" id="NLP40104.1"/>
    </source>
</evidence>
<keyword evidence="1" id="KW-0472">Membrane</keyword>
<keyword evidence="1" id="KW-1133">Transmembrane helix</keyword>
<sequence>MTEKKPEVVRLMLLLFAVAVGGEILHQILNITIGLMDPSALYAAAKETMSAEQAAEISDGALRATVIASILVTGGIGIAVMGLLAFMLVLIHRRSKFAGLARRMLLVFGFYFGFRILMLFMATPGGNDVPVAMYLVDGAVQIIVGVAAVLGLIFSFREEVLKWTGEIDSSGNRIDPRRK</sequence>
<organism evidence="3 4">
    <name type="scientific">Corynebacterium pollutisoli</name>
    <dbReference type="NCBI Taxonomy" id="1610489"/>
    <lineage>
        <taxon>Bacteria</taxon>
        <taxon>Bacillati</taxon>
        <taxon>Actinomycetota</taxon>
        <taxon>Actinomycetes</taxon>
        <taxon>Mycobacteriales</taxon>
        <taxon>Corynebacteriaceae</taxon>
        <taxon>Corynebacterium</taxon>
    </lineage>
</organism>
<accession>A0A1X7KCX9</accession>
<feature type="transmembrane region" description="Helical" evidence="1">
    <location>
        <begin position="103"/>
        <end position="122"/>
    </location>
</feature>
<evidence type="ECO:0000313" key="3">
    <source>
        <dbReference type="EMBL" id="SMG38376.1"/>
    </source>
</evidence>
<gene>
    <name evidence="2" type="ORF">GX356_10385</name>
    <name evidence="3" type="ORF">SAMN06295981_2412</name>
</gene>
<protein>
    <submittedName>
        <fullName evidence="3">Uncharacterized protein</fullName>
    </submittedName>
</protein>
<keyword evidence="1" id="KW-0812">Transmembrane</keyword>
<reference evidence="4" key="2">
    <citation type="submission" date="2017-04" db="EMBL/GenBank/DDBJ databases">
        <authorList>
            <person name="Varghese N."/>
            <person name="Submissions S."/>
        </authorList>
    </citation>
    <scope>NUCLEOTIDE SEQUENCE [LARGE SCALE GENOMIC DNA]</scope>
    <source>
        <strain evidence="4">VDS</strain>
    </source>
</reference>
<dbReference type="Proteomes" id="UP000193309">
    <property type="component" value="Unassembled WGS sequence"/>
</dbReference>
<evidence type="ECO:0000256" key="1">
    <source>
        <dbReference type="SAM" id="Phobius"/>
    </source>
</evidence>
<evidence type="ECO:0000313" key="4">
    <source>
        <dbReference type="Proteomes" id="UP000193309"/>
    </source>
</evidence>
<dbReference type="OrthoDB" id="4427569at2"/>
<dbReference type="AlphaFoldDB" id="A0A1X7KCX9"/>
<dbReference type="EMBL" id="JAAYSN010000287">
    <property type="protein sequence ID" value="NLP40104.1"/>
    <property type="molecule type" value="Genomic_DNA"/>
</dbReference>
<evidence type="ECO:0000313" key="5">
    <source>
        <dbReference type="Proteomes" id="UP000568696"/>
    </source>
</evidence>
<dbReference type="RefSeq" id="WP_085550485.1">
    <property type="nucleotide sequence ID" value="NZ_FXAR01000011.1"/>
</dbReference>
<proteinExistence type="predicted"/>
<reference evidence="2 5" key="3">
    <citation type="journal article" date="2020" name="Biotechnol. Biofuels">
        <title>New insights from the biogas microbiome by comprehensive genome-resolved metagenomics of nearly 1600 species originating from multiple anaerobic digesters.</title>
        <authorList>
            <person name="Campanaro S."/>
            <person name="Treu L."/>
            <person name="Rodriguez-R L.M."/>
            <person name="Kovalovszki A."/>
            <person name="Ziels R.M."/>
            <person name="Maus I."/>
            <person name="Zhu X."/>
            <person name="Kougias P.G."/>
            <person name="Basile A."/>
            <person name="Luo G."/>
            <person name="Schluter A."/>
            <person name="Konstantinidis K.T."/>
            <person name="Angelidaki I."/>
        </authorList>
    </citation>
    <scope>NUCLEOTIDE SEQUENCE [LARGE SCALE GENOMIC DNA]</scope>
    <source>
        <strain evidence="2">AS23ysBPME_344</strain>
    </source>
</reference>
<feature type="transmembrane region" description="Helical" evidence="1">
    <location>
        <begin position="134"/>
        <end position="154"/>
    </location>
</feature>
<dbReference type="Proteomes" id="UP000568696">
    <property type="component" value="Unassembled WGS sequence"/>
</dbReference>
<name>A0A1X7KCX9_9CORY</name>